<name>A0A2G9Y8C7_9BACT</name>
<protein>
    <recommendedName>
        <fullName evidence="1">Helix-turn-helix domain-containing protein</fullName>
    </recommendedName>
</protein>
<evidence type="ECO:0000259" key="1">
    <source>
        <dbReference type="Pfam" id="PF12728"/>
    </source>
</evidence>
<dbReference type="EMBL" id="PCRE01000050">
    <property type="protein sequence ID" value="PIP14741.1"/>
    <property type="molecule type" value="Genomic_DNA"/>
</dbReference>
<proteinExistence type="predicted"/>
<dbReference type="Proteomes" id="UP000231025">
    <property type="component" value="Unassembled WGS sequence"/>
</dbReference>
<reference evidence="2 3" key="1">
    <citation type="submission" date="2017-09" db="EMBL/GenBank/DDBJ databases">
        <title>Depth-based differentiation of microbial function through sediment-hosted aquifers and enrichment of novel symbionts in the deep terrestrial subsurface.</title>
        <authorList>
            <person name="Probst A.J."/>
            <person name="Ladd B."/>
            <person name="Jarett J.K."/>
            <person name="Geller-Mcgrath D.E."/>
            <person name="Sieber C.M."/>
            <person name="Emerson J.B."/>
            <person name="Anantharaman K."/>
            <person name="Thomas B.C."/>
            <person name="Malmstrom R."/>
            <person name="Stieglmeier M."/>
            <person name="Klingl A."/>
            <person name="Woyke T."/>
            <person name="Ryan C.M."/>
            <person name="Banfield J.F."/>
        </authorList>
    </citation>
    <scope>NUCLEOTIDE SEQUENCE [LARGE SCALE GENOMIC DNA]</scope>
    <source>
        <strain evidence="2">CG23_combo_of_CG06-09_8_20_14_all_35_49</strain>
    </source>
</reference>
<dbReference type="NCBIfam" id="TIGR01764">
    <property type="entry name" value="excise"/>
    <property type="match status" value="1"/>
</dbReference>
<organism evidence="2 3">
    <name type="scientific">Candidatus Roizmanbacteria bacterium CG23_combo_of_CG06-09_8_20_14_all_35_49</name>
    <dbReference type="NCBI Taxonomy" id="1974863"/>
    <lineage>
        <taxon>Bacteria</taxon>
        <taxon>Candidatus Roizmaniibacteriota</taxon>
    </lineage>
</organism>
<feature type="domain" description="Helix-turn-helix" evidence="1">
    <location>
        <begin position="6"/>
        <end position="49"/>
    </location>
</feature>
<gene>
    <name evidence="2" type="ORF">COX47_03590</name>
</gene>
<dbReference type="GO" id="GO:0003677">
    <property type="term" value="F:DNA binding"/>
    <property type="evidence" value="ECO:0007669"/>
    <property type="project" value="InterPro"/>
</dbReference>
<evidence type="ECO:0000313" key="2">
    <source>
        <dbReference type="EMBL" id="PIP14741.1"/>
    </source>
</evidence>
<dbReference type="InterPro" id="IPR041657">
    <property type="entry name" value="HTH_17"/>
</dbReference>
<comment type="caution">
    <text evidence="2">The sequence shown here is derived from an EMBL/GenBank/DDBJ whole genome shotgun (WGS) entry which is preliminary data.</text>
</comment>
<sequence>MDKINFYSIPQISSILGLSRIAVYKKVKKGEIKASRIGRNFAIAKNELENILGHNLNSSQKTIINEGVKKTVKEYGEVLKKLGNE</sequence>
<dbReference type="InterPro" id="IPR010093">
    <property type="entry name" value="SinI_DNA-bd"/>
</dbReference>
<evidence type="ECO:0000313" key="3">
    <source>
        <dbReference type="Proteomes" id="UP000231025"/>
    </source>
</evidence>
<accession>A0A2G9Y8C7</accession>
<dbReference type="AlphaFoldDB" id="A0A2G9Y8C7"/>
<dbReference type="Pfam" id="PF12728">
    <property type="entry name" value="HTH_17"/>
    <property type="match status" value="1"/>
</dbReference>